<keyword evidence="3" id="KW-1185">Reference proteome</keyword>
<evidence type="ECO:0000313" key="2">
    <source>
        <dbReference type="EMBL" id="AYB70213.1"/>
    </source>
</evidence>
<dbReference type="RefSeq" id="YP_009812709.1">
    <property type="nucleotide sequence ID" value="NC_048068.1"/>
</dbReference>
<protein>
    <submittedName>
        <fullName evidence="2">Uncharacterized protein</fullName>
    </submittedName>
</protein>
<organism evidence="2 3">
    <name type="scientific">Microbacterium phage OneinaGillian</name>
    <dbReference type="NCBI Taxonomy" id="2301604"/>
    <lineage>
        <taxon>Viruses</taxon>
        <taxon>Duplodnaviria</taxon>
        <taxon>Heunggongvirae</taxon>
        <taxon>Uroviricota</taxon>
        <taxon>Caudoviricetes</taxon>
        <taxon>Gillianvirus</taxon>
        <taxon>Gillianvirus oneinagillian</taxon>
    </lineage>
</organism>
<dbReference type="KEGG" id="vg:55003778"/>
<gene>
    <name evidence="2" type="primary">104</name>
    <name evidence="2" type="ORF">SEA_ONEIAGILLIAN_103</name>
</gene>
<accession>A0A385UHE2</accession>
<dbReference type="EMBL" id="MH727556">
    <property type="protein sequence ID" value="AYB70213.1"/>
    <property type="molecule type" value="Genomic_DNA"/>
</dbReference>
<evidence type="ECO:0000313" key="3">
    <source>
        <dbReference type="Proteomes" id="UP000279330"/>
    </source>
</evidence>
<proteinExistence type="predicted"/>
<name>A0A385UHE2_9CAUD</name>
<feature type="region of interest" description="Disordered" evidence="1">
    <location>
        <begin position="1"/>
        <end position="23"/>
    </location>
</feature>
<evidence type="ECO:0000256" key="1">
    <source>
        <dbReference type="SAM" id="MobiDB-lite"/>
    </source>
</evidence>
<dbReference type="Proteomes" id="UP000279330">
    <property type="component" value="Segment"/>
</dbReference>
<dbReference type="GeneID" id="55003778"/>
<sequence length="255" mass="25812">MSEHTGTHNPTDPATVGRNGAGQMNTQADTIHATAEQISAVSKAHGDSDAMLAARIKAVRIAAKSGVKMSTLADDLKLAATDDATVNAVSSTILGFALAASDVVDLAGVGITGLSSSDLATLYRGAKRVKNKAFRAGIKAALSSLTDDADAQTRFTVAVEAARVAASTKLAAPAAREPRPNVATVDTADDATESQPVGSVVAVIDDGAAVLAALHAATRWVQNGGEWSADLASAVAQLSDATSAARKRTRQLAAV</sequence>
<reference evidence="2 3" key="1">
    <citation type="submission" date="2018-08" db="EMBL/GenBank/DDBJ databases">
        <authorList>
            <person name="Miller G.E."/>
            <person name="Abrahams R."/>
            <person name="Bazan D.C."/>
            <person name="Beglau B.C."/>
            <person name="Blaylock E.C."/>
            <person name="Choi J.D."/>
            <person name="Grewal S.K."/>
            <person name="Hernandez E.V."/>
            <person name="Kim D.J."/>
            <person name="Kim K."/>
            <person name="Lee Y."/>
            <person name="Linde M.K."/>
            <person name="Lopez M.B."/>
            <person name="Pangalila E."/>
            <person name="Parker M.A."/>
            <person name="Specht R.C."/>
            <person name="Teng M.C."/>
            <person name="Toledo B."/>
            <person name="Tran S."/>
            <person name="Yu H."/>
            <person name="Kalaj N."/>
            <person name="Muthiah A.S."/>
            <person name="Dean N.S."/>
            <person name="Diaz A."/>
            <person name="Garlena R.A."/>
            <person name="Russell D.A."/>
            <person name="Pope W.H."/>
            <person name="Jacobs-Sera D."/>
            <person name="Hatfull G.F."/>
        </authorList>
    </citation>
    <scope>NUCLEOTIDE SEQUENCE [LARGE SCALE GENOMIC DNA]</scope>
</reference>